<evidence type="ECO:0000313" key="2">
    <source>
        <dbReference type="EMBL" id="MOY41267.1"/>
    </source>
</evidence>
<protein>
    <submittedName>
        <fullName evidence="2">Uncharacterized protein</fullName>
    </submittedName>
</protein>
<organism evidence="2">
    <name type="scientific">Ixodes scapularis</name>
    <name type="common">Black-legged tick</name>
    <name type="synonym">Deer tick</name>
    <dbReference type="NCBI Taxonomy" id="6945"/>
    <lineage>
        <taxon>Eukaryota</taxon>
        <taxon>Metazoa</taxon>
        <taxon>Ecdysozoa</taxon>
        <taxon>Arthropoda</taxon>
        <taxon>Chelicerata</taxon>
        <taxon>Arachnida</taxon>
        <taxon>Acari</taxon>
        <taxon>Parasitiformes</taxon>
        <taxon>Ixodida</taxon>
        <taxon>Ixodoidea</taxon>
        <taxon>Ixodidae</taxon>
        <taxon>Ixodinae</taxon>
        <taxon>Ixodes</taxon>
    </lineage>
</organism>
<accession>A0A4D5RZE9</accession>
<keyword evidence="1" id="KW-1133">Transmembrane helix</keyword>
<name>A0A4D5RZE9_IXOSC</name>
<proteinExistence type="predicted"/>
<keyword evidence="1" id="KW-0472">Membrane</keyword>
<sequence>MRSSCRYLWHSVPMCTALLLQAQTDRGCMYARLDIGRLVVLLCICSASASSAIVCFAVTWQKAKAEAFSSQLGPRRRSP</sequence>
<evidence type="ECO:0000256" key="1">
    <source>
        <dbReference type="SAM" id="Phobius"/>
    </source>
</evidence>
<feature type="transmembrane region" description="Helical" evidence="1">
    <location>
        <begin position="38"/>
        <end position="60"/>
    </location>
</feature>
<dbReference type="EMBL" id="GHJT01007296">
    <property type="protein sequence ID" value="MOY41267.1"/>
    <property type="molecule type" value="Transcribed_RNA"/>
</dbReference>
<dbReference type="AlphaFoldDB" id="A0A4D5RZE9"/>
<keyword evidence="1" id="KW-0812">Transmembrane</keyword>
<reference evidence="2" key="1">
    <citation type="submission" date="2019-04" db="EMBL/GenBank/DDBJ databases">
        <title>An insight into the mialome of Ixodes scapularis.</title>
        <authorList>
            <person name="Ribeiro J.M."/>
            <person name="Mather T.N."/>
            <person name="Karim S."/>
        </authorList>
    </citation>
    <scope>NUCLEOTIDE SEQUENCE</scope>
</reference>